<reference evidence="2" key="1">
    <citation type="submission" date="2021-01" db="EMBL/GenBank/DDBJ databases">
        <authorList>
            <person name="Corre E."/>
            <person name="Pelletier E."/>
            <person name="Niang G."/>
            <person name="Scheremetjew M."/>
            <person name="Finn R."/>
            <person name="Kale V."/>
            <person name="Holt S."/>
            <person name="Cochrane G."/>
            <person name="Meng A."/>
            <person name="Brown T."/>
            <person name="Cohen L."/>
        </authorList>
    </citation>
    <scope>NUCLEOTIDE SEQUENCE</scope>
    <source>
        <strain evidence="2">Isolate 1302-5</strain>
    </source>
</reference>
<dbReference type="EMBL" id="HBKQ01034213">
    <property type="protein sequence ID" value="CAE2254960.1"/>
    <property type="molecule type" value="Transcribed_RNA"/>
</dbReference>
<dbReference type="PANTHER" id="PTHR24111:SF0">
    <property type="entry name" value="LEUCINE-RICH REPEAT-CONTAINING PROTEIN"/>
    <property type="match status" value="1"/>
</dbReference>
<protein>
    <submittedName>
        <fullName evidence="2">Uncharacterized protein</fullName>
    </submittedName>
</protein>
<sequence length="399" mass="43867">MDPFMVKRLRNNDPDLVHLSFVGQHWGPDEAEALARALSHNTTVQSIRLGRNAIGFRGSASIARVLKSNATIEYVDMSKNDIGNRGMSEFAEALRENQTLKVLKLSESGIGDEGLNDLSESVLKRTCVLTRLELMGNMFGTAGFIALSKAFQRSMPRLFTLNLSWNVLDERGMQHLADGIARSATISSLNLSMCDLSTDGVGILAGGLQVNKTIEDLDLSGNNIDGKGTSYLVDALLEHPRIENINLKSNNVGEDGVKAVSTLVENRSRISLNLLFNDLDITGAKALAIAIRKNPSCTRPVLRYLSIIKKSLASKAITMAPLKLFSYLTDLYVDFQKPVVRKILLGAVYGAGIQQIQMNLFHNEQTHLVPLAMWRVGSKLHLDGFYELLRSKPELICGV</sequence>
<gene>
    <name evidence="2" type="ORF">OAUR00152_LOCUS23406</name>
</gene>
<name>A0A7S4MYW2_9STRA</name>
<dbReference type="InterPro" id="IPR032675">
    <property type="entry name" value="LRR_dom_sf"/>
</dbReference>
<accession>A0A7S4MYW2</accession>
<evidence type="ECO:0000256" key="1">
    <source>
        <dbReference type="ARBA" id="ARBA00022737"/>
    </source>
</evidence>
<dbReference type="InterPro" id="IPR001611">
    <property type="entry name" value="Leu-rich_rpt"/>
</dbReference>
<organism evidence="2">
    <name type="scientific">Odontella aurita</name>
    <dbReference type="NCBI Taxonomy" id="265563"/>
    <lineage>
        <taxon>Eukaryota</taxon>
        <taxon>Sar</taxon>
        <taxon>Stramenopiles</taxon>
        <taxon>Ochrophyta</taxon>
        <taxon>Bacillariophyta</taxon>
        <taxon>Mediophyceae</taxon>
        <taxon>Biddulphiophycidae</taxon>
        <taxon>Eupodiscales</taxon>
        <taxon>Odontellaceae</taxon>
        <taxon>Odontella</taxon>
    </lineage>
</organism>
<dbReference type="AlphaFoldDB" id="A0A7S4MYW2"/>
<dbReference type="Gene3D" id="3.80.10.10">
    <property type="entry name" value="Ribonuclease Inhibitor"/>
    <property type="match status" value="2"/>
</dbReference>
<proteinExistence type="predicted"/>
<keyword evidence="1" id="KW-0677">Repeat</keyword>
<dbReference type="InterPro" id="IPR052201">
    <property type="entry name" value="LRR-containing_regulator"/>
</dbReference>
<dbReference type="PANTHER" id="PTHR24111">
    <property type="entry name" value="LEUCINE-RICH REPEAT-CONTAINING PROTEIN 34"/>
    <property type="match status" value="1"/>
</dbReference>
<dbReference type="SUPFAM" id="SSF52047">
    <property type="entry name" value="RNI-like"/>
    <property type="match status" value="1"/>
</dbReference>
<dbReference type="SMART" id="SM00368">
    <property type="entry name" value="LRR_RI"/>
    <property type="match status" value="8"/>
</dbReference>
<dbReference type="Pfam" id="PF13516">
    <property type="entry name" value="LRR_6"/>
    <property type="match status" value="3"/>
</dbReference>
<evidence type="ECO:0000313" key="2">
    <source>
        <dbReference type="EMBL" id="CAE2254960.1"/>
    </source>
</evidence>